<feature type="region of interest" description="Disordered" evidence="4">
    <location>
        <begin position="1"/>
        <end position="44"/>
    </location>
</feature>
<feature type="compositionally biased region" description="Polar residues" evidence="4">
    <location>
        <begin position="231"/>
        <end position="242"/>
    </location>
</feature>
<evidence type="ECO:0000256" key="1">
    <source>
        <dbReference type="ARBA" id="ARBA00004123"/>
    </source>
</evidence>
<feature type="region of interest" description="Disordered" evidence="4">
    <location>
        <begin position="137"/>
        <end position="315"/>
    </location>
</feature>
<feature type="compositionally biased region" description="Acidic residues" evidence="4">
    <location>
        <begin position="162"/>
        <end position="174"/>
    </location>
</feature>
<evidence type="ECO:0000256" key="3">
    <source>
        <dbReference type="ARBA" id="ARBA00023242"/>
    </source>
</evidence>
<dbReference type="PROSITE" id="PS50013">
    <property type="entry name" value="CHROMO_2"/>
    <property type="match status" value="1"/>
</dbReference>
<dbReference type="SUPFAM" id="SSF54160">
    <property type="entry name" value="Chromo domain-like"/>
    <property type="match status" value="1"/>
</dbReference>
<feature type="region of interest" description="Disordered" evidence="4">
    <location>
        <begin position="329"/>
        <end position="364"/>
    </location>
</feature>
<keyword evidence="3" id="KW-0539">Nucleus</keyword>
<feature type="compositionally biased region" description="Polar residues" evidence="4">
    <location>
        <begin position="409"/>
        <end position="427"/>
    </location>
</feature>
<feature type="compositionally biased region" description="Polar residues" evidence="4">
    <location>
        <begin position="1"/>
        <end position="20"/>
    </location>
</feature>
<dbReference type="InterPro" id="IPR000953">
    <property type="entry name" value="Chromo/chromo_shadow_dom"/>
</dbReference>
<comment type="subcellular location">
    <subcellularLocation>
        <location evidence="1">Nucleus</location>
    </subcellularLocation>
</comment>
<dbReference type="InterPro" id="IPR023780">
    <property type="entry name" value="Chromo_domain"/>
</dbReference>
<comment type="subunit">
    <text evidence="2">Component of the NuA4 histone acetyltransferase complex.</text>
</comment>
<proteinExistence type="predicted"/>
<dbReference type="SMART" id="SM00298">
    <property type="entry name" value="CHROMO"/>
    <property type="match status" value="1"/>
</dbReference>
<dbReference type="InterPro" id="IPR016197">
    <property type="entry name" value="Chromo-like_dom_sf"/>
</dbReference>
<evidence type="ECO:0000256" key="2">
    <source>
        <dbReference type="ARBA" id="ARBA00011353"/>
    </source>
</evidence>
<evidence type="ECO:0000313" key="6">
    <source>
        <dbReference type="EMBL" id="KAK5634985.1"/>
    </source>
</evidence>
<accession>A0AAN7Z2Z5</accession>
<dbReference type="AlphaFoldDB" id="A0AAN7Z2Z5"/>
<keyword evidence="7" id="KW-1185">Reference proteome</keyword>
<evidence type="ECO:0000256" key="4">
    <source>
        <dbReference type="SAM" id="MobiDB-lite"/>
    </source>
</evidence>
<feature type="compositionally biased region" description="Low complexity" evidence="4">
    <location>
        <begin position="243"/>
        <end position="257"/>
    </location>
</feature>
<evidence type="ECO:0000259" key="5">
    <source>
        <dbReference type="PROSITE" id="PS50013"/>
    </source>
</evidence>
<feature type="compositionally biased region" description="Low complexity" evidence="4">
    <location>
        <begin position="300"/>
        <end position="309"/>
    </location>
</feature>
<organism evidence="6 7">
    <name type="scientific">Xylaria bambusicola</name>
    <dbReference type="NCBI Taxonomy" id="326684"/>
    <lineage>
        <taxon>Eukaryota</taxon>
        <taxon>Fungi</taxon>
        <taxon>Dikarya</taxon>
        <taxon>Ascomycota</taxon>
        <taxon>Pezizomycotina</taxon>
        <taxon>Sordariomycetes</taxon>
        <taxon>Xylariomycetidae</taxon>
        <taxon>Xylariales</taxon>
        <taxon>Xylariaceae</taxon>
        <taxon>Xylaria</taxon>
    </lineage>
</organism>
<dbReference type="Proteomes" id="UP001305414">
    <property type="component" value="Unassembled WGS sequence"/>
</dbReference>
<reference evidence="6 7" key="1">
    <citation type="submission" date="2023-10" db="EMBL/GenBank/DDBJ databases">
        <title>Draft genome sequence of Xylaria bambusicola isolate GMP-LS, the root and basal stem rot pathogen of sugarcane in Indonesia.</title>
        <authorList>
            <person name="Selvaraj P."/>
            <person name="Muralishankar V."/>
            <person name="Muruganantham S."/>
            <person name="Sp S."/>
            <person name="Haryani S."/>
            <person name="Lau K.J.X."/>
            <person name="Naqvi N.I."/>
        </authorList>
    </citation>
    <scope>NUCLEOTIDE SEQUENCE [LARGE SCALE GENOMIC DNA]</scope>
    <source>
        <strain evidence="6">GMP-LS</strain>
    </source>
</reference>
<comment type="caution">
    <text evidence="6">The sequence shown here is derived from an EMBL/GenBank/DDBJ whole genome shotgun (WGS) entry which is preliminary data.</text>
</comment>
<dbReference type="CDD" id="cd18966">
    <property type="entry name" value="chromodomain"/>
    <property type="match status" value="1"/>
</dbReference>
<protein>
    <recommendedName>
        <fullName evidence="5">Chromo domain-containing protein</fullName>
    </recommendedName>
</protein>
<feature type="compositionally biased region" description="Basic and acidic residues" evidence="4">
    <location>
        <begin position="442"/>
        <end position="452"/>
    </location>
</feature>
<dbReference type="PROSITE" id="PS00598">
    <property type="entry name" value="CHROMO_1"/>
    <property type="match status" value="1"/>
</dbReference>
<dbReference type="Pfam" id="PF00385">
    <property type="entry name" value="Chromo"/>
    <property type="match status" value="1"/>
</dbReference>
<feature type="compositionally biased region" description="Polar residues" evidence="4">
    <location>
        <begin position="471"/>
        <end position="483"/>
    </location>
</feature>
<evidence type="ECO:0000313" key="7">
    <source>
        <dbReference type="Proteomes" id="UP001305414"/>
    </source>
</evidence>
<name>A0AAN7Z2Z5_9PEZI</name>
<dbReference type="EMBL" id="JAWHQM010000047">
    <property type="protein sequence ID" value="KAK5634985.1"/>
    <property type="molecule type" value="Genomic_DNA"/>
</dbReference>
<dbReference type="GO" id="GO:0005634">
    <property type="term" value="C:nucleus"/>
    <property type="evidence" value="ECO:0007669"/>
    <property type="project" value="UniProtKB-SubCell"/>
</dbReference>
<dbReference type="Gene3D" id="2.40.50.40">
    <property type="match status" value="1"/>
</dbReference>
<gene>
    <name evidence="6" type="ORF">RRF57_010697</name>
</gene>
<sequence>MGNNASHPNMSEQPLFSPSPQDDDDDEDNLSTTSTIIDNDSEKEWDVDDILAERQHPDDPDISQYLVKWENFPLEDCTWEPVKHLGEGLLEKWEGDKAEIATGNREAFDLAEYEAACAARLERHVRRNAKRKRLGFQLTPPFPLGYSDDTPVISPTDQDSLSSDDEAQESDEVDSAVVLSSRPKATVSIPAPATVQKPGPTSPRVPKQKTFVGVPSHAPKDTSASKLPENGRSQTPSRPLSQTASKTSGSKTTTPAPIRKGSSGTMTGYQGTAGRSSVFKPTTAKKPAQSVSTTVNKPMTITTTTSSTSLPKPPNAVKRLTATRTRQLPASSAATNVFAGGKQRKKRKNLAESMADPSKAPKAFQNMRMRNLAKKRGIEKGDAVGALSSIPSAFIIDNDKTKPRKPSLVSPTTVSPRDQETSNSPITPSEDVSKPQGLMDAGEQKDADEARPPKRKKPKSVHFTGDDSGDLANTMNELFGSTPTHDDVISPDIGIAGQEPPRTVSLAKYQERGSMQTIQKLVMFGTGEAIIVSFSGIPRHTTTWLSAFKAEETLHLASTCTSFHFSLQKGHLIKEKLAVGTIKASSPKYTKALKNVAEYLQRGIHGLHLVAPEYSILVYPAHCCDDWNWLDIDNKGPEDDAVLRYIIFLSTAPFQAYPFEPHKEPVAVNLNGENGLNLIEMLTKLDFTKLSPQDSKLIDKQSYMILLPMNARQLQLAIIAWLRIHQPDRPIFSLDQPHGWRSFHEAVQAGGGGTVISHAKFTLWELEKVRGMWQMLEDGKYTFWHLDTGEKKRPQYPSNLGAVSIPGTLRLTRLFPYGRVFLITPSFVISEPAKLCDFLKWFIDFGVNPSHMIVTCHNFPQFLRNIAEEKKKEYNTLIDLNPGNRDIKIFLERACRSRRDIDDHVRAWQLCQQIMDSFGDEDTSEGKHPYFPHSL</sequence>
<dbReference type="InterPro" id="IPR023779">
    <property type="entry name" value="Chromodomain_CS"/>
</dbReference>
<feature type="compositionally biased region" description="Polar residues" evidence="4">
    <location>
        <begin position="289"/>
        <end position="299"/>
    </location>
</feature>
<dbReference type="GO" id="GO:0006338">
    <property type="term" value="P:chromatin remodeling"/>
    <property type="evidence" value="ECO:0007669"/>
    <property type="project" value="UniProtKB-ARBA"/>
</dbReference>
<feature type="compositionally biased region" description="Polar residues" evidence="4">
    <location>
        <begin position="262"/>
        <end position="275"/>
    </location>
</feature>
<feature type="region of interest" description="Disordered" evidence="4">
    <location>
        <begin position="397"/>
        <end position="487"/>
    </location>
</feature>
<feature type="domain" description="Chromo" evidence="5">
    <location>
        <begin position="45"/>
        <end position="85"/>
    </location>
</feature>